<proteinExistence type="predicted"/>
<protein>
    <submittedName>
        <fullName evidence="1">Uncharacterized protein</fullName>
    </submittedName>
</protein>
<name>A0A091T4M8_PHALP</name>
<sequence>SSTTDEDPTAHQLLSNSTLEHCLSMTSSPSGLPGLNQPFPSSGYFPFYRTVGELHTGPAMGDRFFTGIEGLENKEGGRGGETGTWSFGASCLV</sequence>
<dbReference type="PhylomeDB" id="A0A091T4M8"/>
<feature type="non-terminal residue" evidence="1">
    <location>
        <position position="1"/>
    </location>
</feature>
<organism evidence="1 2">
    <name type="scientific">Phaethon lepturus</name>
    <name type="common">White-tailed tropicbird</name>
    <dbReference type="NCBI Taxonomy" id="97097"/>
    <lineage>
        <taxon>Eukaryota</taxon>
        <taxon>Metazoa</taxon>
        <taxon>Chordata</taxon>
        <taxon>Craniata</taxon>
        <taxon>Vertebrata</taxon>
        <taxon>Euteleostomi</taxon>
        <taxon>Archelosauria</taxon>
        <taxon>Archosauria</taxon>
        <taxon>Dinosauria</taxon>
        <taxon>Saurischia</taxon>
        <taxon>Theropoda</taxon>
        <taxon>Coelurosauria</taxon>
        <taxon>Aves</taxon>
        <taxon>Neognathae</taxon>
        <taxon>Neoaves</taxon>
        <taxon>Phaethontimorphae</taxon>
        <taxon>Phaethontiformes</taxon>
        <taxon>Phaethontidae</taxon>
        <taxon>Phaethon</taxon>
    </lineage>
</organism>
<evidence type="ECO:0000313" key="2">
    <source>
        <dbReference type="Proteomes" id="UP000053638"/>
    </source>
</evidence>
<dbReference type="AlphaFoldDB" id="A0A091T4M8"/>
<keyword evidence="2" id="KW-1185">Reference proteome</keyword>
<evidence type="ECO:0000313" key="1">
    <source>
        <dbReference type="EMBL" id="KFQ69306.1"/>
    </source>
</evidence>
<dbReference type="EMBL" id="KK437847">
    <property type="protein sequence ID" value="KFQ69306.1"/>
    <property type="molecule type" value="Genomic_DNA"/>
</dbReference>
<reference evidence="1 2" key="1">
    <citation type="submission" date="2014-04" db="EMBL/GenBank/DDBJ databases">
        <title>Genome evolution of avian class.</title>
        <authorList>
            <person name="Zhang G."/>
            <person name="Li C."/>
        </authorList>
    </citation>
    <scope>NUCLEOTIDE SEQUENCE [LARGE SCALE GENOMIC DNA]</scope>
    <source>
        <strain evidence="1">BGI_N335</strain>
    </source>
</reference>
<accession>A0A091T4M8</accession>
<gene>
    <name evidence="1" type="ORF">N335_02324</name>
</gene>
<dbReference type="Proteomes" id="UP000053638">
    <property type="component" value="Unassembled WGS sequence"/>
</dbReference>
<feature type="non-terminal residue" evidence="1">
    <location>
        <position position="93"/>
    </location>
</feature>